<feature type="transmembrane region" description="Helical" evidence="1">
    <location>
        <begin position="12"/>
        <end position="29"/>
    </location>
</feature>
<dbReference type="PANTHER" id="PTHR13627">
    <property type="entry name" value="FUKUTIN RELATED PROTEIN"/>
    <property type="match status" value="1"/>
</dbReference>
<comment type="caution">
    <text evidence="2">The sequence shown here is derived from an EMBL/GenBank/DDBJ whole genome shotgun (WGS) entry which is preliminary data.</text>
</comment>
<evidence type="ECO:0000313" key="3">
    <source>
        <dbReference type="Proteomes" id="UP001209878"/>
    </source>
</evidence>
<organism evidence="2 3">
    <name type="scientific">Ridgeia piscesae</name>
    <name type="common">Tubeworm</name>
    <dbReference type="NCBI Taxonomy" id="27915"/>
    <lineage>
        <taxon>Eukaryota</taxon>
        <taxon>Metazoa</taxon>
        <taxon>Spiralia</taxon>
        <taxon>Lophotrochozoa</taxon>
        <taxon>Annelida</taxon>
        <taxon>Polychaeta</taxon>
        <taxon>Sedentaria</taxon>
        <taxon>Canalipalpata</taxon>
        <taxon>Sabellida</taxon>
        <taxon>Siboglinidae</taxon>
        <taxon>Ridgeia</taxon>
    </lineage>
</organism>
<evidence type="ECO:0000256" key="1">
    <source>
        <dbReference type="SAM" id="Phobius"/>
    </source>
</evidence>
<proteinExistence type="predicted"/>
<accession>A0AAD9L4X3</accession>
<keyword evidence="1" id="KW-1133">Transmembrane helix</keyword>
<dbReference type="AlphaFoldDB" id="A0AAD9L4X3"/>
<name>A0AAD9L4X3_RIDPI</name>
<dbReference type="Proteomes" id="UP001209878">
    <property type="component" value="Unassembled WGS sequence"/>
</dbReference>
<keyword evidence="3" id="KW-1185">Reference proteome</keyword>
<reference evidence="2" key="1">
    <citation type="journal article" date="2023" name="Mol. Biol. Evol.">
        <title>Third-Generation Sequencing Reveals the Adaptive Role of the Epigenome in Three Deep-Sea Polychaetes.</title>
        <authorList>
            <person name="Perez M."/>
            <person name="Aroh O."/>
            <person name="Sun Y."/>
            <person name="Lan Y."/>
            <person name="Juniper S.K."/>
            <person name="Young C.R."/>
            <person name="Angers B."/>
            <person name="Qian P.Y."/>
        </authorList>
    </citation>
    <scope>NUCLEOTIDE SEQUENCE</scope>
    <source>
        <strain evidence="2">R07B-5</strain>
    </source>
</reference>
<dbReference type="InterPro" id="IPR052613">
    <property type="entry name" value="LicD_transferase"/>
</dbReference>
<keyword evidence="1" id="KW-0812">Transmembrane</keyword>
<gene>
    <name evidence="2" type="ORF">NP493_321g00035</name>
</gene>
<keyword evidence="1" id="KW-0472">Membrane</keyword>
<dbReference type="PANTHER" id="PTHR13627:SF32">
    <property type="entry name" value="AGAP006029-PA"/>
    <property type="match status" value="1"/>
</dbReference>
<dbReference type="EMBL" id="JAODUO010000320">
    <property type="protein sequence ID" value="KAK2183166.1"/>
    <property type="molecule type" value="Genomic_DNA"/>
</dbReference>
<evidence type="ECO:0000313" key="2">
    <source>
        <dbReference type="EMBL" id="KAK2183166.1"/>
    </source>
</evidence>
<sequence>MVGLTRLLTWKRLTVLGCVSLLLIVYLSLPSTRDRRWYYRRAPCSFPDKQVHDGIIAMAKAHTLLKKLNIVHFLCYGTLWGTLRSNKMLSWDPEPDICVTNEGISAVDEAYLYKLFQFEGLILSYSSQEGMYTVTYGAATVTLTVFEESEDGESYQRIGLRSRVLPPDMKEKFPKRLLADPLPNLECFGLILPVPHEDIEIQKYLYPDDWWIEVRPPGC</sequence>
<protein>
    <submittedName>
        <fullName evidence="2">Uncharacterized protein</fullName>
    </submittedName>
</protein>